<comment type="similarity">
    <text evidence="11">Belongs to the DEAD box helicase family. DDX46/PRP5 subfamily.</text>
</comment>
<evidence type="ECO:0000256" key="5">
    <source>
        <dbReference type="ARBA" id="ARBA00022801"/>
    </source>
</evidence>
<evidence type="ECO:0000259" key="15">
    <source>
        <dbReference type="PROSITE" id="PS51192"/>
    </source>
</evidence>
<dbReference type="SMART" id="SM00490">
    <property type="entry name" value="HELICc"/>
    <property type="match status" value="1"/>
</dbReference>
<feature type="compositionally biased region" description="Basic residues" evidence="14">
    <location>
        <begin position="369"/>
        <end position="379"/>
    </location>
</feature>
<proteinExistence type="inferred from homology"/>
<dbReference type="Pfam" id="PF00270">
    <property type="entry name" value="DEAD"/>
    <property type="match status" value="1"/>
</dbReference>
<evidence type="ECO:0000256" key="1">
    <source>
        <dbReference type="ARBA" id="ARBA00004123"/>
    </source>
</evidence>
<comment type="subcellular location">
    <subcellularLocation>
        <location evidence="1">Nucleus</location>
    </subcellularLocation>
</comment>
<dbReference type="PROSITE" id="PS00039">
    <property type="entry name" value="DEAD_ATP_HELICASE"/>
    <property type="match status" value="1"/>
</dbReference>
<dbReference type="InterPro" id="IPR011545">
    <property type="entry name" value="DEAD/DEAH_box_helicase_dom"/>
</dbReference>
<evidence type="ECO:0000259" key="17">
    <source>
        <dbReference type="PROSITE" id="PS51195"/>
    </source>
</evidence>
<comment type="caution">
    <text evidence="18">The sequence shown here is derived from an EMBL/GenBank/DDBJ whole genome shotgun (WGS) entry which is preliminary data.</text>
</comment>
<evidence type="ECO:0000256" key="8">
    <source>
        <dbReference type="ARBA" id="ARBA00023187"/>
    </source>
</evidence>
<dbReference type="GO" id="GO:1903241">
    <property type="term" value="P:U2-type prespliceosome assembly"/>
    <property type="evidence" value="ECO:0007669"/>
    <property type="project" value="EnsemblFungi"/>
</dbReference>
<gene>
    <name evidence="18" type="ORF">TI39_contig4244g00010</name>
</gene>
<comment type="catalytic activity">
    <reaction evidence="12">
        <text>ATP + H2O = ADP + phosphate + H(+)</text>
        <dbReference type="Rhea" id="RHEA:13065"/>
        <dbReference type="ChEBI" id="CHEBI:15377"/>
        <dbReference type="ChEBI" id="CHEBI:15378"/>
        <dbReference type="ChEBI" id="CHEBI:30616"/>
        <dbReference type="ChEBI" id="CHEBI:43474"/>
        <dbReference type="ChEBI" id="CHEBI:456216"/>
        <dbReference type="EC" id="3.6.4.13"/>
    </reaction>
</comment>
<dbReference type="Proteomes" id="UP000033647">
    <property type="component" value="Unassembled WGS sequence"/>
</dbReference>
<dbReference type="InterPro" id="IPR001650">
    <property type="entry name" value="Helicase_C-like"/>
</dbReference>
<evidence type="ECO:0000256" key="6">
    <source>
        <dbReference type="ARBA" id="ARBA00022806"/>
    </source>
</evidence>
<dbReference type="EC" id="3.6.4.13" evidence="2"/>
<feature type="region of interest" description="Disordered" evidence="14">
    <location>
        <begin position="174"/>
        <end position="281"/>
    </location>
</feature>
<feature type="domain" description="Helicase ATP-binding" evidence="15">
    <location>
        <begin position="561"/>
        <end position="739"/>
    </location>
</feature>
<feature type="compositionally biased region" description="Low complexity" evidence="14">
    <location>
        <begin position="200"/>
        <end position="210"/>
    </location>
</feature>
<dbReference type="PROSITE" id="PS51194">
    <property type="entry name" value="HELICASE_CTER"/>
    <property type="match status" value="1"/>
</dbReference>
<reference evidence="18 19" key="1">
    <citation type="submission" date="2015-03" db="EMBL/GenBank/DDBJ databases">
        <title>RNA-seq based gene annotation and comparative genomics of four Zymoseptoria species reveal species-specific pathogenicity related genes and transposable element activity.</title>
        <authorList>
            <person name="Grandaubert J."/>
            <person name="Bhattacharyya A."/>
            <person name="Stukenbrock E.H."/>
        </authorList>
    </citation>
    <scope>NUCLEOTIDE SEQUENCE [LARGE SCALE GENOMIC DNA]</scope>
    <source>
        <strain evidence="18 19">Zb18110</strain>
    </source>
</reference>
<feature type="compositionally biased region" description="Basic and acidic residues" evidence="14">
    <location>
        <begin position="220"/>
        <end position="244"/>
    </location>
</feature>
<dbReference type="OrthoDB" id="196131at2759"/>
<evidence type="ECO:0000256" key="3">
    <source>
        <dbReference type="ARBA" id="ARBA00022664"/>
    </source>
</evidence>
<dbReference type="EMBL" id="LAFY01004203">
    <property type="protein sequence ID" value="KJX93882.1"/>
    <property type="molecule type" value="Genomic_DNA"/>
</dbReference>
<evidence type="ECO:0000256" key="13">
    <source>
        <dbReference type="PROSITE-ProRule" id="PRU00552"/>
    </source>
</evidence>
<sequence length="1178" mass="129298">MGRSPNGYRRDEDRRRDGRSHRRSPSRDRREDRDGRGARRDRSRDRDGGRGDDRGDSRYHDRPKERHRDSDRDRYDSRRGERRSRDYSPVRSSGHRSSRDDDHYDDSNRLSKRPRYESSHSRREQSRTASPHLSAAELERIAAGKAEEEKRTAAEKALQEERRAKLEAWKKDVLAKKMAKATSDAGGSSIPASPAPNSPAPSNQATVEEAPPAPVPQLEAKPRLKFDPKEIKRRTEVKMAKMRGDASTLDAGAVPAMKNGAASMGRIPDQPVKGNQHPLSAKSGALLGDVKMSGFGLNKGAAEKTAATMRNATTFDDEEEDHRKLKKLSQLPEVESAGDAIYANDDEGDQDEQTAISGDLSEEAEAKAARKAARRRAKQAQKEQNDITMGNIEDTATTVAATVARDSQADKMDEDEEVDPLEAFMSNLNQIEAPREIKGGKRVNQEFSLDDGPDLDAVGDDTEDLLMNPRHKRKEVPNTDHGKVNYEEIRKKFYAESTEIADMTPEDVEKMRADLDNITVHGVDIPKPITKWSQCGFPAQVIEVINEQKFENPTAIQSQALPALMSGRDTIGIAKTGSGKTLAFILPMFRHIKDQRPVANLEGPIGLIMAPTRELAVQIHRECKPYLKALGLRGVCAYGGAPIKEQIGELKRGAEVIVCTPGRMIDLLAANSGRVTNLRRVSYVVLDEADRMFDMGFEPQITKMLGNIRPDRQTVLFSATFPKKMESLARKALTKPVEILVGGRSVVAPEITQMIEVRPEETKFVRTLQLLGDLIEGDEEARSLIFVERQETADLIFKQLGKKGYPSVSVHGGREQIDRDQAIIDFKAGIFPIMVATSVAARGLDVKQLKLVINYDCPNHGEDYVHRAGRTGRAGNTGTAVTFVTPAQERYAGFLVRALEDSKQEVPDELREMAKVYKEKVASGEASFHSSGFGGHGVERYDAARAAERAREKKIYKTGDEPEDEEDVKDKKSKESEVDKLLAKAAGGVKATDMAAAEEPTAPPAGVASLRSDLAAHLDRAMKVEKVEAAPASSTSAINDPLAKAAAAAASINNRLGTKGTRPGAPPENRGPDAGAFHATLEINDFPQKARWAVTNRSNVAKILEATGTSITTKGSYQDPSKPVPEGQSKLFILVEGDTEIVVSSAMKMLTEKLREGMLIAQENEARGGGGGGRYRVV</sequence>
<feature type="compositionally biased region" description="Basic and acidic residues" evidence="14">
    <location>
        <begin position="97"/>
        <end position="126"/>
    </location>
</feature>
<feature type="compositionally biased region" description="Basic and acidic residues" evidence="14">
    <location>
        <begin position="968"/>
        <end position="978"/>
    </location>
</feature>
<feature type="compositionally biased region" description="Basic and acidic residues" evidence="14">
    <location>
        <begin position="25"/>
        <end position="88"/>
    </location>
</feature>
<protein>
    <recommendedName>
        <fullName evidence="2">RNA helicase</fullName>
        <ecNumber evidence="2">3.6.4.13</ecNumber>
    </recommendedName>
</protein>
<feature type="region of interest" description="Disordered" evidence="14">
    <location>
        <begin position="953"/>
        <end position="978"/>
    </location>
</feature>
<feature type="short sequence motif" description="Q motif" evidence="13">
    <location>
        <begin position="530"/>
        <end position="558"/>
    </location>
</feature>
<dbReference type="CDD" id="cd17953">
    <property type="entry name" value="DEADc_DDX46"/>
    <property type="match status" value="1"/>
</dbReference>
<evidence type="ECO:0000256" key="9">
    <source>
        <dbReference type="ARBA" id="ARBA00023242"/>
    </source>
</evidence>
<dbReference type="InterPro" id="IPR027417">
    <property type="entry name" value="P-loop_NTPase"/>
</dbReference>
<evidence type="ECO:0000256" key="4">
    <source>
        <dbReference type="ARBA" id="ARBA00022741"/>
    </source>
</evidence>
<keyword evidence="9" id="KW-0539">Nucleus</keyword>
<dbReference type="InterPro" id="IPR014014">
    <property type="entry name" value="RNA_helicase_DEAD_Q_motif"/>
</dbReference>
<dbReference type="Gene3D" id="3.40.50.300">
    <property type="entry name" value="P-loop containing nucleotide triphosphate hydrolases"/>
    <property type="match status" value="2"/>
</dbReference>
<dbReference type="GO" id="GO:0005524">
    <property type="term" value="F:ATP binding"/>
    <property type="evidence" value="ECO:0007669"/>
    <property type="project" value="UniProtKB-KW"/>
</dbReference>
<evidence type="ECO:0000256" key="12">
    <source>
        <dbReference type="ARBA" id="ARBA00047984"/>
    </source>
</evidence>
<dbReference type="PROSITE" id="PS51192">
    <property type="entry name" value="HELICASE_ATP_BIND_1"/>
    <property type="match status" value="1"/>
</dbReference>
<evidence type="ECO:0000256" key="10">
    <source>
        <dbReference type="ARBA" id="ARBA00037330"/>
    </source>
</evidence>
<accession>A0A0F4GA41</accession>
<dbReference type="GO" id="GO:1990447">
    <property type="term" value="F:U2 snRNP binding"/>
    <property type="evidence" value="ECO:0007669"/>
    <property type="project" value="EnsemblFungi"/>
</dbReference>
<dbReference type="PANTHER" id="PTHR47958">
    <property type="entry name" value="ATP-DEPENDENT RNA HELICASE DBP3"/>
    <property type="match status" value="1"/>
</dbReference>
<dbReference type="SMART" id="SM00487">
    <property type="entry name" value="DEXDc"/>
    <property type="match status" value="1"/>
</dbReference>
<keyword evidence="5" id="KW-0378">Hydrolase</keyword>
<dbReference type="CDD" id="cd18787">
    <property type="entry name" value="SF2_C_DEAD"/>
    <property type="match status" value="1"/>
</dbReference>
<dbReference type="Pfam" id="PF00271">
    <property type="entry name" value="Helicase_C"/>
    <property type="match status" value="1"/>
</dbReference>
<evidence type="ECO:0000256" key="2">
    <source>
        <dbReference type="ARBA" id="ARBA00012552"/>
    </source>
</evidence>
<dbReference type="AlphaFoldDB" id="A0A0F4GA41"/>
<feature type="domain" description="Helicase C-terminal" evidence="16">
    <location>
        <begin position="769"/>
        <end position="914"/>
    </location>
</feature>
<feature type="region of interest" description="Disordered" evidence="14">
    <location>
        <begin position="312"/>
        <end position="393"/>
    </location>
</feature>
<name>A0A0F4GA41_9PEZI</name>
<keyword evidence="7" id="KW-0067">ATP-binding</keyword>
<dbReference type="InterPro" id="IPR056149">
    <property type="entry name" value="PRP5/DDX46/KHDC4_KH"/>
</dbReference>
<evidence type="ECO:0000313" key="19">
    <source>
        <dbReference type="Proteomes" id="UP000033647"/>
    </source>
</evidence>
<dbReference type="SUPFAM" id="SSF52540">
    <property type="entry name" value="P-loop containing nucleoside triphosphate hydrolases"/>
    <property type="match status" value="2"/>
</dbReference>
<keyword evidence="3" id="KW-0507">mRNA processing</keyword>
<dbReference type="InterPro" id="IPR014001">
    <property type="entry name" value="Helicase_ATP-bd"/>
</dbReference>
<evidence type="ECO:0000313" key="18">
    <source>
        <dbReference type="EMBL" id="KJX93882.1"/>
    </source>
</evidence>
<dbReference type="GO" id="GO:0071004">
    <property type="term" value="C:U2-type prespliceosome"/>
    <property type="evidence" value="ECO:0007669"/>
    <property type="project" value="EnsemblFungi"/>
</dbReference>
<comment type="function">
    <text evidence="10">ATP-dependent RNA helicase involved spliceosome assembly and in nuclear splicing. Catalyzes an ATP-dependent conformational change of U2 snRNP. Bridges U1 and U2 snRNPs and enables stable U2 snRNP association with intron RNA.</text>
</comment>
<dbReference type="GO" id="GO:1990446">
    <property type="term" value="F:U1 snRNP binding"/>
    <property type="evidence" value="ECO:0007669"/>
    <property type="project" value="EnsemblFungi"/>
</dbReference>
<dbReference type="FunFam" id="3.40.50.300:FF:000079">
    <property type="entry name" value="probable ATP-dependent RNA helicase DDX17"/>
    <property type="match status" value="1"/>
</dbReference>
<keyword evidence="8" id="KW-0508">mRNA splicing</keyword>
<feature type="region of interest" description="Disordered" evidence="14">
    <location>
        <begin position="1"/>
        <end position="160"/>
    </location>
</feature>
<organism evidence="18 19">
    <name type="scientific">Zymoseptoria brevis</name>
    <dbReference type="NCBI Taxonomy" id="1047168"/>
    <lineage>
        <taxon>Eukaryota</taxon>
        <taxon>Fungi</taxon>
        <taxon>Dikarya</taxon>
        <taxon>Ascomycota</taxon>
        <taxon>Pezizomycotina</taxon>
        <taxon>Dothideomycetes</taxon>
        <taxon>Dothideomycetidae</taxon>
        <taxon>Mycosphaerellales</taxon>
        <taxon>Mycosphaerellaceae</taxon>
        <taxon>Zymoseptoria</taxon>
    </lineage>
</organism>
<evidence type="ECO:0000256" key="14">
    <source>
        <dbReference type="SAM" id="MobiDB-lite"/>
    </source>
</evidence>
<keyword evidence="6 18" id="KW-0347">Helicase</keyword>
<dbReference type="InterPro" id="IPR000629">
    <property type="entry name" value="RNA-helicase_DEAD-box_CS"/>
</dbReference>
<evidence type="ECO:0000256" key="7">
    <source>
        <dbReference type="ARBA" id="ARBA00022840"/>
    </source>
</evidence>
<keyword evidence="19" id="KW-1185">Reference proteome</keyword>
<keyword evidence="4" id="KW-0547">Nucleotide-binding</keyword>
<dbReference type="PROSITE" id="PS51195">
    <property type="entry name" value="Q_MOTIF"/>
    <property type="match status" value="1"/>
</dbReference>
<feature type="compositionally biased region" description="Basic and acidic residues" evidence="14">
    <location>
        <begin position="137"/>
        <end position="160"/>
    </location>
</feature>
<dbReference type="GO" id="GO:0003676">
    <property type="term" value="F:nucleic acid binding"/>
    <property type="evidence" value="ECO:0007669"/>
    <property type="project" value="InterPro"/>
</dbReference>
<dbReference type="GO" id="GO:0003724">
    <property type="term" value="F:RNA helicase activity"/>
    <property type="evidence" value="ECO:0007669"/>
    <property type="project" value="UniProtKB-EC"/>
</dbReference>
<dbReference type="GO" id="GO:0016887">
    <property type="term" value="F:ATP hydrolysis activity"/>
    <property type="evidence" value="ECO:0007669"/>
    <property type="project" value="EnsemblFungi"/>
</dbReference>
<evidence type="ECO:0000259" key="16">
    <source>
        <dbReference type="PROSITE" id="PS51194"/>
    </source>
</evidence>
<evidence type="ECO:0000256" key="11">
    <source>
        <dbReference type="ARBA" id="ARBA00038511"/>
    </source>
</evidence>
<feature type="domain" description="DEAD-box RNA helicase Q" evidence="17">
    <location>
        <begin position="530"/>
        <end position="558"/>
    </location>
</feature>
<dbReference type="Pfam" id="PF23469">
    <property type="entry name" value="KH_12"/>
    <property type="match status" value="1"/>
</dbReference>
<dbReference type="STRING" id="1047168.A0A0F4GA41"/>
<feature type="region of interest" description="Disordered" evidence="14">
    <location>
        <begin position="1054"/>
        <end position="1075"/>
    </location>
</feature>